<dbReference type="Proteomes" id="UP000037122">
    <property type="component" value="Unassembled WGS sequence"/>
</dbReference>
<gene>
    <name evidence="2" type="ORF">QG37_02090</name>
</gene>
<protein>
    <submittedName>
        <fullName evidence="2">Uncharacterized protein</fullName>
    </submittedName>
</protein>
<comment type="caution">
    <text evidence="2">The sequence shown here is derived from an EMBL/GenBank/DDBJ whole genome shotgun (WGS) entry which is preliminary data.</text>
</comment>
<proteinExistence type="predicted"/>
<evidence type="ECO:0000313" key="2">
    <source>
        <dbReference type="EMBL" id="KNE01200.1"/>
    </source>
</evidence>
<name>A0A0L0P4P0_CANAR</name>
<evidence type="ECO:0000256" key="1">
    <source>
        <dbReference type="SAM" id="Phobius"/>
    </source>
</evidence>
<keyword evidence="1" id="KW-1133">Transmembrane helix</keyword>
<feature type="transmembrane region" description="Helical" evidence="1">
    <location>
        <begin position="35"/>
        <end position="55"/>
    </location>
</feature>
<organism evidence="2 3">
    <name type="scientific">Candidozyma auris</name>
    <name type="common">Yeast</name>
    <name type="synonym">Candida auris</name>
    <dbReference type="NCBI Taxonomy" id="498019"/>
    <lineage>
        <taxon>Eukaryota</taxon>
        <taxon>Fungi</taxon>
        <taxon>Dikarya</taxon>
        <taxon>Ascomycota</taxon>
        <taxon>Saccharomycotina</taxon>
        <taxon>Pichiomycetes</taxon>
        <taxon>Metschnikowiaceae</taxon>
        <taxon>Candidozyma</taxon>
    </lineage>
</organism>
<sequence length="57" mass="6867">MDRKRNEQYQGIQQPRLVSSFEHNEIISDLLIMKFYAYFLLLCFFAYAIESQFIVVV</sequence>
<accession>A0A0L0P4P0</accession>
<dbReference type="AlphaFoldDB" id="A0A0L0P4P0"/>
<dbReference type="VEuPathDB" id="FungiDB:QG37_02090"/>
<evidence type="ECO:0000313" key="3">
    <source>
        <dbReference type="Proteomes" id="UP000037122"/>
    </source>
</evidence>
<keyword evidence="1" id="KW-0812">Transmembrane</keyword>
<keyword evidence="1" id="KW-0472">Membrane</keyword>
<reference evidence="3" key="1">
    <citation type="journal article" date="2015" name="BMC Genomics">
        <title>Draft genome of a commonly misdiagnosed multidrug resistant pathogen Candida auris.</title>
        <authorList>
            <person name="Chatterjee S."/>
            <person name="Alampalli S.V."/>
            <person name="Nageshan R.K."/>
            <person name="Chettiar S.T."/>
            <person name="Joshi S."/>
            <person name="Tatu U.S."/>
        </authorList>
    </citation>
    <scope>NUCLEOTIDE SEQUENCE [LARGE SCALE GENOMIC DNA]</scope>
    <source>
        <strain evidence="3">6684</strain>
    </source>
</reference>
<dbReference type="EMBL" id="LGST01000016">
    <property type="protein sequence ID" value="KNE01200.1"/>
    <property type="molecule type" value="Genomic_DNA"/>
</dbReference>